<keyword evidence="1" id="KW-0472">Membrane</keyword>
<keyword evidence="1" id="KW-0812">Transmembrane</keyword>
<dbReference type="AlphaFoldDB" id="A0A0G1P7D6"/>
<evidence type="ECO:0000313" key="3">
    <source>
        <dbReference type="Proteomes" id="UP000034510"/>
    </source>
</evidence>
<organism evidence="2 3">
    <name type="scientific">Candidatus Collierbacteria bacterium GW2011_GWE1_46_18</name>
    <dbReference type="NCBI Taxonomy" id="1618399"/>
    <lineage>
        <taxon>Bacteria</taxon>
        <taxon>Candidatus Collieribacteriota</taxon>
    </lineage>
</organism>
<name>A0A0G1P7D6_9BACT</name>
<feature type="transmembrane region" description="Helical" evidence="1">
    <location>
        <begin position="6"/>
        <end position="22"/>
    </location>
</feature>
<accession>A0A0G1P7D6</accession>
<dbReference type="Proteomes" id="UP000034510">
    <property type="component" value="Unassembled WGS sequence"/>
</dbReference>
<evidence type="ECO:0000313" key="2">
    <source>
        <dbReference type="EMBL" id="KKU28834.1"/>
    </source>
</evidence>
<gene>
    <name evidence="2" type="ORF">UX41_C0026G0009</name>
</gene>
<comment type="caution">
    <text evidence="2">The sequence shown here is derived from an EMBL/GenBank/DDBJ whole genome shotgun (WGS) entry which is preliminary data.</text>
</comment>
<proteinExistence type="predicted"/>
<protein>
    <submittedName>
        <fullName evidence="2">Uncharacterized protein</fullName>
    </submittedName>
</protein>
<evidence type="ECO:0000256" key="1">
    <source>
        <dbReference type="SAM" id="Phobius"/>
    </source>
</evidence>
<dbReference type="EMBL" id="LCMC01000026">
    <property type="protein sequence ID" value="KKU28834.1"/>
    <property type="molecule type" value="Genomic_DNA"/>
</dbReference>
<keyword evidence="1" id="KW-1133">Transmembrane helix</keyword>
<sequence>MGNIFVRIIIIALALVGVYKMFPQISKPIDYYIKNPKFQNGFILPAVNTANKMLPEKIQIPTPPAIMGVATDSSISSPIQELTDEISRQAASIAGEQINQLRKSASDAFCSTLIEKIKTECGQ</sequence>
<reference evidence="2 3" key="1">
    <citation type="journal article" date="2015" name="Nature">
        <title>rRNA introns, odd ribosomes, and small enigmatic genomes across a large radiation of phyla.</title>
        <authorList>
            <person name="Brown C.T."/>
            <person name="Hug L.A."/>
            <person name="Thomas B.C."/>
            <person name="Sharon I."/>
            <person name="Castelle C.J."/>
            <person name="Singh A."/>
            <person name="Wilkins M.J."/>
            <person name="Williams K.H."/>
            <person name="Banfield J.F."/>
        </authorList>
    </citation>
    <scope>NUCLEOTIDE SEQUENCE [LARGE SCALE GENOMIC DNA]</scope>
</reference>